<dbReference type="InterPro" id="IPR001084">
    <property type="entry name" value="MAP_tubulin-bd_rpt"/>
</dbReference>
<keyword evidence="6 7" id="KW-0206">Cytoskeleton</keyword>
<evidence type="ECO:0000256" key="4">
    <source>
        <dbReference type="ARBA" id="ARBA00022701"/>
    </source>
</evidence>
<dbReference type="PANTHER" id="PTHR11501">
    <property type="entry name" value="MICROTUBULE-ASSOCIATED PROTEIN"/>
    <property type="match status" value="1"/>
</dbReference>
<dbReference type="AlphaFoldDB" id="A0A4Z2FZL2"/>
<name>A0A4Z2FZL2_9TELE</name>
<protein>
    <recommendedName>
        <fullName evidence="7">Microtubule-associated protein</fullName>
    </recommendedName>
</protein>
<sequence>MIPSVKLDFSHVQAKCGSLDKIQHAAGGGNIQIQTKKVDMSHITSKCNSMANVRHRPGGGHVRIENVKLDFKDKAASKIGSLGNTSHTPGGGNVTIESHKLSFREDAKARVDHGAEIVITHAPGVETGGTSPHMRSSDSINVLDSPQLSTLAQDVTAALAKQGL</sequence>
<dbReference type="GO" id="GO:0008017">
    <property type="term" value="F:microtubule binding"/>
    <property type="evidence" value="ECO:0007669"/>
    <property type="project" value="InterPro"/>
</dbReference>
<keyword evidence="4 7" id="KW-0493">Microtubule</keyword>
<reference evidence="8 9" key="1">
    <citation type="submission" date="2019-03" db="EMBL/GenBank/DDBJ databases">
        <title>First draft genome of Liparis tanakae, snailfish: a comprehensive survey of snailfish specific genes.</title>
        <authorList>
            <person name="Kim W."/>
            <person name="Song I."/>
            <person name="Jeong J.-H."/>
            <person name="Kim D."/>
            <person name="Kim S."/>
            <person name="Ryu S."/>
            <person name="Song J.Y."/>
            <person name="Lee S.K."/>
        </authorList>
    </citation>
    <scope>NUCLEOTIDE SEQUENCE [LARGE SCALE GENOMIC DNA]</scope>
    <source>
        <tissue evidence="8">Muscle</tissue>
    </source>
</reference>
<gene>
    <name evidence="8" type="primary">Map2_0</name>
    <name evidence="8" type="ORF">EYF80_043513</name>
</gene>
<dbReference type="PROSITE" id="PS00229">
    <property type="entry name" value="TAU_MAP_1"/>
    <property type="match status" value="1"/>
</dbReference>
<evidence type="ECO:0000313" key="8">
    <source>
        <dbReference type="EMBL" id="TNN46275.1"/>
    </source>
</evidence>
<evidence type="ECO:0000256" key="2">
    <source>
        <dbReference type="ARBA" id="ARBA00022490"/>
    </source>
</evidence>
<keyword evidence="2 7" id="KW-0963">Cytoplasm</keyword>
<evidence type="ECO:0000313" key="9">
    <source>
        <dbReference type="Proteomes" id="UP000314294"/>
    </source>
</evidence>
<evidence type="ECO:0000256" key="1">
    <source>
        <dbReference type="ARBA" id="ARBA00004245"/>
    </source>
</evidence>
<dbReference type="GO" id="GO:0005874">
    <property type="term" value="C:microtubule"/>
    <property type="evidence" value="ECO:0007669"/>
    <property type="project" value="UniProtKB-KW"/>
</dbReference>
<dbReference type="PANTHER" id="PTHR11501:SF15">
    <property type="entry name" value="MICROTUBULE-ASSOCIATED PROTEIN 2"/>
    <property type="match status" value="1"/>
</dbReference>
<keyword evidence="3" id="KW-0597">Phosphoprotein</keyword>
<proteinExistence type="predicted"/>
<dbReference type="Proteomes" id="UP000314294">
    <property type="component" value="Unassembled WGS sequence"/>
</dbReference>
<evidence type="ECO:0000256" key="3">
    <source>
        <dbReference type="ARBA" id="ARBA00022553"/>
    </source>
</evidence>
<dbReference type="PROSITE" id="PS51491">
    <property type="entry name" value="TAU_MAP_2"/>
    <property type="match status" value="3"/>
</dbReference>
<dbReference type="GO" id="GO:0043005">
    <property type="term" value="C:neuron projection"/>
    <property type="evidence" value="ECO:0007669"/>
    <property type="project" value="TreeGrafter"/>
</dbReference>
<dbReference type="InterPro" id="IPR027324">
    <property type="entry name" value="MAP2/MAP4/Tau"/>
</dbReference>
<dbReference type="EMBL" id="SRLO01000798">
    <property type="protein sequence ID" value="TNN46275.1"/>
    <property type="molecule type" value="Genomic_DNA"/>
</dbReference>
<accession>A0A4Z2FZL2</accession>
<dbReference type="OrthoDB" id="9378527at2759"/>
<dbReference type="GO" id="GO:0031175">
    <property type="term" value="P:neuron projection development"/>
    <property type="evidence" value="ECO:0007669"/>
    <property type="project" value="TreeGrafter"/>
</dbReference>
<organism evidence="8 9">
    <name type="scientific">Liparis tanakae</name>
    <name type="common">Tanaka's snailfish</name>
    <dbReference type="NCBI Taxonomy" id="230148"/>
    <lineage>
        <taxon>Eukaryota</taxon>
        <taxon>Metazoa</taxon>
        <taxon>Chordata</taxon>
        <taxon>Craniata</taxon>
        <taxon>Vertebrata</taxon>
        <taxon>Euteleostomi</taxon>
        <taxon>Actinopterygii</taxon>
        <taxon>Neopterygii</taxon>
        <taxon>Teleostei</taxon>
        <taxon>Neoteleostei</taxon>
        <taxon>Acanthomorphata</taxon>
        <taxon>Eupercaria</taxon>
        <taxon>Perciformes</taxon>
        <taxon>Cottioidei</taxon>
        <taxon>Cottales</taxon>
        <taxon>Liparidae</taxon>
        <taxon>Liparis</taxon>
    </lineage>
</organism>
<dbReference type="GO" id="GO:0000226">
    <property type="term" value="P:microtubule cytoskeleton organization"/>
    <property type="evidence" value="ECO:0007669"/>
    <property type="project" value="TreeGrafter"/>
</dbReference>
<keyword evidence="9" id="KW-1185">Reference proteome</keyword>
<evidence type="ECO:0000256" key="6">
    <source>
        <dbReference type="ARBA" id="ARBA00023212"/>
    </source>
</evidence>
<evidence type="ECO:0000256" key="7">
    <source>
        <dbReference type="RuleBase" id="RU000686"/>
    </source>
</evidence>
<dbReference type="Pfam" id="PF00418">
    <property type="entry name" value="Tubulin-binding"/>
    <property type="match status" value="3"/>
</dbReference>
<evidence type="ECO:0000256" key="5">
    <source>
        <dbReference type="ARBA" id="ARBA00022737"/>
    </source>
</evidence>
<comment type="caution">
    <text evidence="8">The sequence shown here is derived from an EMBL/GenBank/DDBJ whole genome shotgun (WGS) entry which is preliminary data.</text>
</comment>
<keyword evidence="5" id="KW-0677">Repeat</keyword>
<comment type="subcellular location">
    <subcellularLocation>
        <location evidence="1 7">Cytoplasm</location>
        <location evidence="1 7">Cytoskeleton</location>
    </subcellularLocation>
</comment>